<feature type="region of interest" description="Disordered" evidence="6">
    <location>
        <begin position="390"/>
        <end position="441"/>
    </location>
</feature>
<dbReference type="Proteomes" id="UP000037035">
    <property type="component" value="Unassembled WGS sequence"/>
</dbReference>
<feature type="region of interest" description="Disordered" evidence="6">
    <location>
        <begin position="79"/>
        <end position="98"/>
    </location>
</feature>
<dbReference type="OrthoDB" id="10266696at2759"/>
<dbReference type="FunFam" id="1.10.220.150:FF:000009">
    <property type="entry name" value="stromal membrane-associated protein 1 isoform X1"/>
    <property type="match status" value="1"/>
</dbReference>
<dbReference type="EMBL" id="LAVV01007930">
    <property type="protein sequence ID" value="KNZ54294.1"/>
    <property type="molecule type" value="Genomic_DNA"/>
</dbReference>
<feature type="domain" description="Arf-GAP" evidence="7">
    <location>
        <begin position="12"/>
        <end position="85"/>
    </location>
</feature>
<dbReference type="InterPro" id="IPR038508">
    <property type="entry name" value="ArfGAP_dom_sf"/>
</dbReference>
<dbReference type="AlphaFoldDB" id="A0A0L6V0M2"/>
<reference evidence="8 9" key="1">
    <citation type="submission" date="2015-08" db="EMBL/GenBank/DDBJ databases">
        <title>Next Generation Sequencing and Analysis of the Genome of Puccinia sorghi L Schw, the Causal Agent of Maize Common Rust.</title>
        <authorList>
            <person name="Rochi L."/>
            <person name="Burguener G."/>
            <person name="Darino M."/>
            <person name="Turjanski A."/>
            <person name="Kreff E."/>
            <person name="Dieguez M.J."/>
            <person name="Sacco F."/>
        </authorList>
    </citation>
    <scope>NUCLEOTIDE SEQUENCE [LARGE SCALE GENOMIC DNA]</scope>
    <source>
        <strain evidence="8 9">RO10H11247</strain>
    </source>
</reference>
<dbReference type="GO" id="GO:0008270">
    <property type="term" value="F:zinc ion binding"/>
    <property type="evidence" value="ECO:0007669"/>
    <property type="project" value="UniProtKB-KW"/>
</dbReference>
<dbReference type="InterPro" id="IPR051718">
    <property type="entry name" value="ARF_GTPase-activating"/>
</dbReference>
<feature type="region of interest" description="Disordered" evidence="6">
    <location>
        <begin position="106"/>
        <end position="264"/>
    </location>
</feature>
<evidence type="ECO:0000256" key="1">
    <source>
        <dbReference type="ARBA" id="ARBA00022468"/>
    </source>
</evidence>
<evidence type="ECO:0000256" key="2">
    <source>
        <dbReference type="ARBA" id="ARBA00022723"/>
    </source>
</evidence>
<evidence type="ECO:0000256" key="6">
    <source>
        <dbReference type="SAM" id="MobiDB-lite"/>
    </source>
</evidence>
<dbReference type="SUPFAM" id="SSF57863">
    <property type="entry name" value="ArfGap/RecO-like zinc finger"/>
    <property type="match status" value="1"/>
</dbReference>
<proteinExistence type="predicted"/>
<evidence type="ECO:0000256" key="4">
    <source>
        <dbReference type="ARBA" id="ARBA00022833"/>
    </source>
</evidence>
<dbReference type="InterPro" id="IPR001164">
    <property type="entry name" value="ArfGAP_dom"/>
</dbReference>
<dbReference type="GO" id="GO:0005737">
    <property type="term" value="C:cytoplasm"/>
    <property type="evidence" value="ECO:0007669"/>
    <property type="project" value="TreeGrafter"/>
</dbReference>
<dbReference type="CDD" id="cd08204">
    <property type="entry name" value="ArfGap"/>
    <property type="match status" value="1"/>
</dbReference>
<keyword evidence="2" id="KW-0479">Metal-binding</keyword>
<keyword evidence="1" id="KW-0343">GTPase activation</keyword>
<gene>
    <name evidence="8" type="ORF">VP01_2986g7</name>
</gene>
<keyword evidence="9" id="KW-1185">Reference proteome</keyword>
<feature type="compositionally biased region" description="Polar residues" evidence="6">
    <location>
        <begin position="122"/>
        <end position="145"/>
    </location>
</feature>
<name>A0A0L6V0M2_9BASI</name>
<dbReference type="VEuPathDB" id="FungiDB:VP01_2986g7"/>
<comment type="caution">
    <text evidence="8">The sequence shown here is derived from an EMBL/GenBank/DDBJ whole genome shotgun (WGS) entry which is preliminary data.</text>
</comment>
<keyword evidence="4" id="KW-0862">Zinc</keyword>
<sequence length="441" mass="48162">MTTTRATAERHQQMLLELLKQPSNQLCADCQSRNPRWASWSLGIFICLKCAAIHRKLGTHITKVKSVTMDSWTKDQVQIHNSEGNPLPTDLEESERDSQLEKYIRNKYASKRSIQPRPINGPSMSPTSSLFKQSSPQLVQPTSGAGASRLAEIPAHPQRPTVARTVTSHASPAIRTTAKQEDIRSVSLPSHAPQPPLRPSTAPIPSDGYHGSHPTPSLPSVPSIYNMHLNQPVVQPGYLQPSQPFQPQLPRNSEPPPRTDGVWGDLMQLAEPSLNHGQPPAGFQVPPNTYVQPLHSTAHPANTSYDLDASMGRLMSHSSQPAPANHLLSTNPFSSQSFAAQNLSTALFQGSAQPQSQSTFPSSVHPPQQQPTNLFFNQYAAAPAPFANQHMHAAPNRNPFLPASSQQALPPVTQPSGSYYSPSHQQRSASFSINPHAPFFQ</sequence>
<evidence type="ECO:0000259" key="7">
    <source>
        <dbReference type="PROSITE" id="PS50115"/>
    </source>
</evidence>
<dbReference type="Gene3D" id="1.10.220.150">
    <property type="entry name" value="Arf GTPase activating protein"/>
    <property type="match status" value="1"/>
</dbReference>
<dbReference type="PANTHER" id="PTHR45705:SF7">
    <property type="entry name" value="ACTIVATING PROTEIN FOR ARF, PUTATIVE (AFU_ORTHOLOGUE AFUA_4G09120)-RELATED"/>
    <property type="match status" value="1"/>
</dbReference>
<dbReference type="PROSITE" id="PS50115">
    <property type="entry name" value="ARFGAP"/>
    <property type="match status" value="1"/>
</dbReference>
<dbReference type="PRINTS" id="PR00405">
    <property type="entry name" value="REVINTRACTNG"/>
</dbReference>
<protein>
    <recommendedName>
        <fullName evidence="7">Arf-GAP domain-containing protein</fullName>
    </recommendedName>
</protein>
<dbReference type="SMART" id="SM00105">
    <property type="entry name" value="ArfGap"/>
    <property type="match status" value="1"/>
</dbReference>
<evidence type="ECO:0000313" key="8">
    <source>
        <dbReference type="EMBL" id="KNZ54294.1"/>
    </source>
</evidence>
<dbReference type="InterPro" id="IPR037278">
    <property type="entry name" value="ARFGAP/RecO"/>
</dbReference>
<keyword evidence="3 5" id="KW-0863">Zinc-finger</keyword>
<evidence type="ECO:0000313" key="9">
    <source>
        <dbReference type="Proteomes" id="UP000037035"/>
    </source>
</evidence>
<dbReference type="GO" id="GO:0005096">
    <property type="term" value="F:GTPase activator activity"/>
    <property type="evidence" value="ECO:0007669"/>
    <property type="project" value="UniProtKB-KW"/>
</dbReference>
<feature type="region of interest" description="Disordered" evidence="6">
    <location>
        <begin position="348"/>
        <end position="371"/>
    </location>
</feature>
<dbReference type="Pfam" id="PF01412">
    <property type="entry name" value="ArfGap"/>
    <property type="match status" value="1"/>
</dbReference>
<dbReference type="PANTHER" id="PTHR45705">
    <property type="entry name" value="FI20236P1"/>
    <property type="match status" value="1"/>
</dbReference>
<feature type="compositionally biased region" description="Low complexity" evidence="6">
    <location>
        <begin position="239"/>
        <end position="250"/>
    </location>
</feature>
<dbReference type="STRING" id="27349.A0A0L6V0M2"/>
<organism evidence="8 9">
    <name type="scientific">Puccinia sorghi</name>
    <dbReference type="NCBI Taxonomy" id="27349"/>
    <lineage>
        <taxon>Eukaryota</taxon>
        <taxon>Fungi</taxon>
        <taxon>Dikarya</taxon>
        <taxon>Basidiomycota</taxon>
        <taxon>Pucciniomycotina</taxon>
        <taxon>Pucciniomycetes</taxon>
        <taxon>Pucciniales</taxon>
        <taxon>Pucciniaceae</taxon>
        <taxon>Puccinia</taxon>
    </lineage>
</organism>
<accession>A0A0L6V0M2</accession>
<evidence type="ECO:0000256" key="5">
    <source>
        <dbReference type="PROSITE-ProRule" id="PRU00288"/>
    </source>
</evidence>
<evidence type="ECO:0000256" key="3">
    <source>
        <dbReference type="ARBA" id="ARBA00022771"/>
    </source>
</evidence>
<feature type="compositionally biased region" description="Polar residues" evidence="6">
    <location>
        <begin position="403"/>
        <end position="433"/>
    </location>
</feature>